<dbReference type="InterPro" id="IPR046778">
    <property type="entry name" value="UPF0758_N"/>
</dbReference>
<gene>
    <name evidence="8" type="primary">radC</name>
    <name evidence="8" type="ORF">ACFFJP_13575</name>
</gene>
<keyword evidence="3" id="KW-0378">Hydrolase</keyword>
<evidence type="ECO:0000313" key="8">
    <source>
        <dbReference type="EMBL" id="MFC0049322.1"/>
    </source>
</evidence>
<evidence type="ECO:0000256" key="5">
    <source>
        <dbReference type="ARBA" id="ARBA00023049"/>
    </source>
</evidence>
<evidence type="ECO:0000256" key="4">
    <source>
        <dbReference type="ARBA" id="ARBA00022833"/>
    </source>
</evidence>
<protein>
    <submittedName>
        <fullName evidence="8">DNA repair protein RadC</fullName>
    </submittedName>
</protein>
<keyword evidence="9" id="KW-1185">Reference proteome</keyword>
<dbReference type="NCBIfam" id="TIGR00608">
    <property type="entry name" value="radc"/>
    <property type="match status" value="1"/>
</dbReference>
<comment type="similarity">
    <text evidence="6">Belongs to the UPF0758 family.</text>
</comment>
<dbReference type="PANTHER" id="PTHR30471">
    <property type="entry name" value="DNA REPAIR PROTEIN RADC"/>
    <property type="match status" value="1"/>
</dbReference>
<dbReference type="PANTHER" id="PTHR30471:SF3">
    <property type="entry name" value="UPF0758 PROTEIN YEES-RELATED"/>
    <property type="match status" value="1"/>
</dbReference>
<dbReference type="InterPro" id="IPR025657">
    <property type="entry name" value="RadC_JAB"/>
</dbReference>
<dbReference type="Pfam" id="PF20582">
    <property type="entry name" value="UPF0758_N"/>
    <property type="match status" value="1"/>
</dbReference>
<evidence type="ECO:0000313" key="9">
    <source>
        <dbReference type="Proteomes" id="UP001589813"/>
    </source>
</evidence>
<keyword evidence="4" id="KW-0862">Zinc</keyword>
<evidence type="ECO:0000256" key="2">
    <source>
        <dbReference type="ARBA" id="ARBA00022723"/>
    </source>
</evidence>
<comment type="caution">
    <text evidence="8">The sequence shown here is derived from an EMBL/GenBank/DDBJ whole genome shotgun (WGS) entry which is preliminary data.</text>
</comment>
<feature type="domain" description="MPN" evidence="7">
    <location>
        <begin position="102"/>
        <end position="224"/>
    </location>
</feature>
<evidence type="ECO:0000256" key="1">
    <source>
        <dbReference type="ARBA" id="ARBA00022670"/>
    </source>
</evidence>
<keyword evidence="1" id="KW-0645">Protease</keyword>
<evidence type="ECO:0000259" key="7">
    <source>
        <dbReference type="PROSITE" id="PS50249"/>
    </source>
</evidence>
<evidence type="ECO:0000256" key="6">
    <source>
        <dbReference type="RuleBase" id="RU003797"/>
    </source>
</evidence>
<sequence>MTIKQWPTAEQPREKLLSYGAGALSDGELLAIFLGHGCAGLDAVAMSRQLLHDFGGVRAFFAAPRGQFCRHKGLGVHRYVKTQAVLELCKRCLYQHMQRDTVFSDPGMVKHYLQYSIGLETREVFMTLYLDSQHRLIKAEPLFYGTIDASPVYPRIVVQAALAHNAAAVILAHNHPSGVAEPSRADRAITERLTQAMALVDIKLLDHFVVGDAEVISFAERGWL</sequence>
<dbReference type="RefSeq" id="WP_377244932.1">
    <property type="nucleotide sequence ID" value="NZ_JBHLXP010000003.1"/>
</dbReference>
<dbReference type="SUPFAM" id="SSF102712">
    <property type="entry name" value="JAB1/MPN domain"/>
    <property type="match status" value="1"/>
</dbReference>
<dbReference type="InterPro" id="IPR001405">
    <property type="entry name" value="UPF0758"/>
</dbReference>
<dbReference type="Proteomes" id="UP001589813">
    <property type="component" value="Unassembled WGS sequence"/>
</dbReference>
<proteinExistence type="inferred from homology"/>
<dbReference type="Pfam" id="PF04002">
    <property type="entry name" value="RadC"/>
    <property type="match status" value="1"/>
</dbReference>
<dbReference type="InterPro" id="IPR020891">
    <property type="entry name" value="UPF0758_CS"/>
</dbReference>
<dbReference type="CDD" id="cd08071">
    <property type="entry name" value="MPN_DUF2466"/>
    <property type="match status" value="1"/>
</dbReference>
<organism evidence="8 9">
    <name type="scientific">Rheinheimera tilapiae</name>
    <dbReference type="NCBI Taxonomy" id="875043"/>
    <lineage>
        <taxon>Bacteria</taxon>
        <taxon>Pseudomonadati</taxon>
        <taxon>Pseudomonadota</taxon>
        <taxon>Gammaproteobacteria</taxon>
        <taxon>Chromatiales</taxon>
        <taxon>Chromatiaceae</taxon>
        <taxon>Rheinheimera</taxon>
    </lineage>
</organism>
<dbReference type="EMBL" id="JBHLXP010000003">
    <property type="protein sequence ID" value="MFC0049322.1"/>
    <property type="molecule type" value="Genomic_DNA"/>
</dbReference>
<dbReference type="Gene3D" id="3.40.140.10">
    <property type="entry name" value="Cytidine Deaminase, domain 2"/>
    <property type="match status" value="1"/>
</dbReference>
<evidence type="ECO:0000256" key="3">
    <source>
        <dbReference type="ARBA" id="ARBA00022801"/>
    </source>
</evidence>
<keyword evidence="5" id="KW-0482">Metalloprotease</keyword>
<name>A0ABV6BEL6_9GAMM</name>
<dbReference type="NCBIfam" id="NF000642">
    <property type="entry name" value="PRK00024.1"/>
    <property type="match status" value="1"/>
</dbReference>
<keyword evidence="2" id="KW-0479">Metal-binding</keyword>
<dbReference type="PROSITE" id="PS01302">
    <property type="entry name" value="UPF0758"/>
    <property type="match status" value="1"/>
</dbReference>
<dbReference type="PROSITE" id="PS50249">
    <property type="entry name" value="MPN"/>
    <property type="match status" value="1"/>
</dbReference>
<dbReference type="InterPro" id="IPR037518">
    <property type="entry name" value="MPN"/>
</dbReference>
<reference evidence="8 9" key="1">
    <citation type="submission" date="2024-09" db="EMBL/GenBank/DDBJ databases">
        <authorList>
            <person name="Sun Q."/>
            <person name="Mori K."/>
        </authorList>
    </citation>
    <scope>NUCLEOTIDE SEQUENCE [LARGE SCALE GENOMIC DNA]</scope>
    <source>
        <strain evidence="8 9">KCTC 23315</strain>
    </source>
</reference>
<accession>A0ABV6BEL6</accession>